<reference evidence="1" key="2">
    <citation type="journal article" date="2015" name="Data Brief">
        <title>Shoot transcriptome of the giant reed, Arundo donax.</title>
        <authorList>
            <person name="Barrero R.A."/>
            <person name="Guerrero F.D."/>
            <person name="Moolhuijzen P."/>
            <person name="Goolsby J.A."/>
            <person name="Tidwell J."/>
            <person name="Bellgard S.E."/>
            <person name="Bellgard M.I."/>
        </authorList>
    </citation>
    <scope>NUCLEOTIDE SEQUENCE</scope>
    <source>
        <tissue evidence="1">Shoot tissue taken approximately 20 cm above the soil surface</tissue>
    </source>
</reference>
<organism evidence="1">
    <name type="scientific">Arundo donax</name>
    <name type="common">Giant reed</name>
    <name type="synonym">Donax arundinaceus</name>
    <dbReference type="NCBI Taxonomy" id="35708"/>
    <lineage>
        <taxon>Eukaryota</taxon>
        <taxon>Viridiplantae</taxon>
        <taxon>Streptophyta</taxon>
        <taxon>Embryophyta</taxon>
        <taxon>Tracheophyta</taxon>
        <taxon>Spermatophyta</taxon>
        <taxon>Magnoliopsida</taxon>
        <taxon>Liliopsida</taxon>
        <taxon>Poales</taxon>
        <taxon>Poaceae</taxon>
        <taxon>PACMAD clade</taxon>
        <taxon>Arundinoideae</taxon>
        <taxon>Arundineae</taxon>
        <taxon>Arundo</taxon>
    </lineage>
</organism>
<sequence length="52" mass="5959">MYLLMQHTDSSMCYLAVIEAWPQVVVSSLNAHQNTNRRSGLTKAIHISYCLY</sequence>
<evidence type="ECO:0000313" key="1">
    <source>
        <dbReference type="EMBL" id="JAD21947.1"/>
    </source>
</evidence>
<dbReference type="EMBL" id="GBRH01275948">
    <property type="protein sequence ID" value="JAD21947.1"/>
    <property type="molecule type" value="Transcribed_RNA"/>
</dbReference>
<reference evidence="1" key="1">
    <citation type="submission" date="2014-09" db="EMBL/GenBank/DDBJ databases">
        <authorList>
            <person name="Magalhaes I.L.F."/>
            <person name="Oliveira U."/>
            <person name="Santos F.R."/>
            <person name="Vidigal T.H.D.A."/>
            <person name="Brescovit A.D."/>
            <person name="Santos A.J."/>
        </authorList>
    </citation>
    <scope>NUCLEOTIDE SEQUENCE</scope>
    <source>
        <tissue evidence="1">Shoot tissue taken approximately 20 cm above the soil surface</tissue>
    </source>
</reference>
<accession>A0A0A8YFG3</accession>
<name>A0A0A8YFG3_ARUDO</name>
<protein>
    <submittedName>
        <fullName evidence="1">Uncharacterized protein</fullName>
    </submittedName>
</protein>
<proteinExistence type="predicted"/>
<dbReference type="AlphaFoldDB" id="A0A0A8YFG3"/>